<proteinExistence type="predicted"/>
<evidence type="ECO:0000313" key="3">
    <source>
        <dbReference type="Proteomes" id="UP000184139"/>
    </source>
</evidence>
<dbReference type="PROSITE" id="PS51257">
    <property type="entry name" value="PROKAR_LIPOPROTEIN"/>
    <property type="match status" value="1"/>
</dbReference>
<dbReference type="GO" id="GO:0015562">
    <property type="term" value="F:efflux transmembrane transporter activity"/>
    <property type="evidence" value="ECO:0007669"/>
    <property type="project" value="InterPro"/>
</dbReference>
<dbReference type="EMBL" id="FQXS01000021">
    <property type="protein sequence ID" value="SHI01076.1"/>
    <property type="molecule type" value="Genomic_DNA"/>
</dbReference>
<organism evidence="2 3">
    <name type="scientific">Desulfofustis glycolicus DSM 9705</name>
    <dbReference type="NCBI Taxonomy" id="1121409"/>
    <lineage>
        <taxon>Bacteria</taxon>
        <taxon>Pseudomonadati</taxon>
        <taxon>Thermodesulfobacteriota</taxon>
        <taxon>Desulfobulbia</taxon>
        <taxon>Desulfobulbales</taxon>
        <taxon>Desulfocapsaceae</taxon>
        <taxon>Desulfofustis</taxon>
    </lineage>
</organism>
<dbReference type="STRING" id="1121409.SAMN02745124_03205"/>
<dbReference type="SUPFAM" id="SSF56954">
    <property type="entry name" value="Outer membrane efflux proteins (OEP)"/>
    <property type="match status" value="1"/>
</dbReference>
<feature type="coiled-coil region" evidence="1">
    <location>
        <begin position="378"/>
        <end position="405"/>
    </location>
</feature>
<keyword evidence="3" id="KW-1185">Reference proteome</keyword>
<dbReference type="Proteomes" id="UP000184139">
    <property type="component" value="Unassembled WGS sequence"/>
</dbReference>
<protein>
    <submittedName>
        <fullName evidence="2">Outer membrane protein TolC</fullName>
    </submittedName>
</protein>
<reference evidence="2 3" key="1">
    <citation type="submission" date="2016-11" db="EMBL/GenBank/DDBJ databases">
        <authorList>
            <person name="Jaros S."/>
            <person name="Januszkiewicz K."/>
            <person name="Wedrychowicz H."/>
        </authorList>
    </citation>
    <scope>NUCLEOTIDE SEQUENCE [LARGE SCALE GENOMIC DNA]</scope>
    <source>
        <strain evidence="2 3">DSM 9705</strain>
    </source>
</reference>
<gene>
    <name evidence="2" type="ORF">SAMN02745124_03205</name>
</gene>
<accession>A0A1M5XMT9</accession>
<evidence type="ECO:0000313" key="2">
    <source>
        <dbReference type="EMBL" id="SHI01076.1"/>
    </source>
</evidence>
<name>A0A1M5XMT9_9BACT</name>
<dbReference type="Gene3D" id="1.20.1600.10">
    <property type="entry name" value="Outer membrane efflux proteins (OEP)"/>
    <property type="match status" value="1"/>
</dbReference>
<evidence type="ECO:0000256" key="1">
    <source>
        <dbReference type="SAM" id="Coils"/>
    </source>
</evidence>
<dbReference type="AlphaFoldDB" id="A0A1M5XMT9"/>
<sequence>MIYFAERRRRRRRLPAVMLTTAILFIACQLPRGIATAAVLELAEAEELGVARDLPLQAAALQAARYREQAAGDAQFADPQLIVGYEDGYTMKEYTVGLRQQIPRLNNLDLRRSIGQSLAAGEEYRSHLAARAVLREVRLAWFDLWYRIRAVQVSRHHGAVLGELAAAAEERYAAGSLSQQQLLVLELEQRMQQDRLLAAREREETARAELARLIGDLPAARPLPEELPELPALPSRQELLASLPHHPVVRVVHSRVQAAQEQAELAGQYYSGFMVDLLYRRNDQEEDRLGVMFTVPLPVGPGERQDRRQAAGRLQAEATVLERDNILRTLVGEVDSAFKRFDRLSERLQLYRQSIMPQSRLAAEATATGYQHNTEDFLNVMRAIVMELENELNQAQLQADLAATHAALLYYQESEL</sequence>
<keyword evidence="1" id="KW-0175">Coiled coil</keyword>